<dbReference type="AlphaFoldDB" id="A0A821VTP9"/>
<keyword evidence="1" id="KW-0732">Signal</keyword>
<dbReference type="OrthoDB" id="6924690at2759"/>
<accession>A0A821VTP9</accession>
<evidence type="ECO:0000256" key="1">
    <source>
        <dbReference type="SAM" id="SignalP"/>
    </source>
</evidence>
<reference evidence="2" key="1">
    <citation type="submission" date="2021-02" db="EMBL/GenBank/DDBJ databases">
        <authorList>
            <person name="Steward A R."/>
        </authorList>
    </citation>
    <scope>NUCLEOTIDE SEQUENCE</scope>
</reference>
<dbReference type="Proteomes" id="UP000663880">
    <property type="component" value="Unassembled WGS sequence"/>
</dbReference>
<dbReference type="EMBL" id="CAJOBZ010000047">
    <property type="protein sequence ID" value="CAF4912910.1"/>
    <property type="molecule type" value="Genomic_DNA"/>
</dbReference>
<feature type="chain" id="PRO_5032339044" evidence="1">
    <location>
        <begin position="17"/>
        <end position="228"/>
    </location>
</feature>
<gene>
    <name evidence="2" type="ORF">PMACD_LOCUS12309</name>
</gene>
<name>A0A821VTP9_9NEOP</name>
<organism evidence="2 3">
    <name type="scientific">Pieris macdunnoughi</name>
    <dbReference type="NCBI Taxonomy" id="345717"/>
    <lineage>
        <taxon>Eukaryota</taxon>
        <taxon>Metazoa</taxon>
        <taxon>Ecdysozoa</taxon>
        <taxon>Arthropoda</taxon>
        <taxon>Hexapoda</taxon>
        <taxon>Insecta</taxon>
        <taxon>Pterygota</taxon>
        <taxon>Neoptera</taxon>
        <taxon>Endopterygota</taxon>
        <taxon>Lepidoptera</taxon>
        <taxon>Glossata</taxon>
        <taxon>Ditrysia</taxon>
        <taxon>Papilionoidea</taxon>
        <taxon>Pieridae</taxon>
        <taxon>Pierinae</taxon>
        <taxon>Pieris</taxon>
    </lineage>
</organism>
<protein>
    <submittedName>
        <fullName evidence="2">Uncharacterized protein</fullName>
    </submittedName>
</protein>
<evidence type="ECO:0000313" key="2">
    <source>
        <dbReference type="EMBL" id="CAF4912910.1"/>
    </source>
</evidence>
<feature type="signal peptide" evidence="1">
    <location>
        <begin position="1"/>
        <end position="16"/>
    </location>
</feature>
<sequence length="228" mass="26881">MLLFIVFVTTILSVSSTDFLPKSNNDDLINFIDLLNNRDDDDYIGKSKYLQTLTDTELKRNDEQDKLTEMMRLLQMNYDAREDKNYDNRERLHFIRNPEIIDDYRSHMRKRSSPELLYDGDFDEDTLKQLLLSLRRNAVFRLKKDTSLRNAPALRLGSNIGDPLDPIKPVKIRDDITKKYDWGNSLERQKRVKPKLRKAEERYKLRGGFGRTSIPIAGKRGVFEDIYN</sequence>
<keyword evidence="3" id="KW-1185">Reference proteome</keyword>
<comment type="caution">
    <text evidence="2">The sequence shown here is derived from an EMBL/GenBank/DDBJ whole genome shotgun (WGS) entry which is preliminary data.</text>
</comment>
<evidence type="ECO:0000313" key="3">
    <source>
        <dbReference type="Proteomes" id="UP000663880"/>
    </source>
</evidence>
<proteinExistence type="predicted"/>